<evidence type="ECO:0000256" key="2">
    <source>
        <dbReference type="SAM" id="MobiDB-lite"/>
    </source>
</evidence>
<feature type="region of interest" description="Disordered" evidence="2">
    <location>
        <begin position="229"/>
        <end position="337"/>
    </location>
</feature>
<dbReference type="CDD" id="cd11717">
    <property type="entry name" value="THUMP_THUMPD1_like"/>
    <property type="match status" value="1"/>
</dbReference>
<dbReference type="EMBL" id="QKWK01000001">
    <property type="protein sequence ID" value="TXT15659.1"/>
    <property type="molecule type" value="Genomic_DNA"/>
</dbReference>
<dbReference type="GO" id="GO:0006400">
    <property type="term" value="P:tRNA modification"/>
    <property type="evidence" value="ECO:0007669"/>
    <property type="project" value="InterPro"/>
</dbReference>
<dbReference type="SUPFAM" id="SSF143437">
    <property type="entry name" value="THUMP domain-like"/>
    <property type="match status" value="1"/>
</dbReference>
<dbReference type="InterPro" id="IPR040183">
    <property type="entry name" value="THUMPD1-like"/>
</dbReference>
<dbReference type="GO" id="GO:0003723">
    <property type="term" value="F:RNA binding"/>
    <property type="evidence" value="ECO:0007669"/>
    <property type="project" value="UniProtKB-UniRule"/>
</dbReference>
<dbReference type="Gene3D" id="3.30.2300.10">
    <property type="entry name" value="THUMP superfamily"/>
    <property type="match status" value="1"/>
</dbReference>
<dbReference type="PANTHER" id="PTHR13452:SF10">
    <property type="entry name" value="THUMP DOMAIN-CONTAINING PROTEIN 1"/>
    <property type="match status" value="1"/>
</dbReference>
<dbReference type="SMART" id="SM00981">
    <property type="entry name" value="THUMP"/>
    <property type="match status" value="1"/>
</dbReference>
<feature type="compositionally biased region" description="Acidic residues" evidence="2">
    <location>
        <begin position="304"/>
        <end position="322"/>
    </location>
</feature>
<evidence type="ECO:0000313" key="5">
    <source>
        <dbReference type="Proteomes" id="UP000473826"/>
    </source>
</evidence>
<keyword evidence="1" id="KW-0694">RNA-binding</keyword>
<dbReference type="Proteomes" id="UP000473826">
    <property type="component" value="Unassembled WGS sequence"/>
</dbReference>
<organism evidence="4 5">
    <name type="scientific">Vanrija humicola</name>
    <name type="common">Yeast</name>
    <name type="synonym">Cryptococcus humicola</name>
    <dbReference type="NCBI Taxonomy" id="5417"/>
    <lineage>
        <taxon>Eukaryota</taxon>
        <taxon>Fungi</taxon>
        <taxon>Dikarya</taxon>
        <taxon>Basidiomycota</taxon>
        <taxon>Agaricomycotina</taxon>
        <taxon>Tremellomycetes</taxon>
        <taxon>Trichosporonales</taxon>
        <taxon>Trichosporonaceae</taxon>
        <taxon>Vanrija</taxon>
    </lineage>
</organism>
<comment type="caution">
    <text evidence="4">The sequence shown here is derived from an EMBL/GenBank/DDBJ whole genome shotgun (WGS) entry which is preliminary data.</text>
</comment>
<dbReference type="AlphaFoldDB" id="A0A7D8Z3R3"/>
<sequence length="337" mass="37102">MLSNPGIFVTAVQGKEQQAEREIIEALEAAADELYPETAAGGNEDSGDGEDIEDMLKKELESLSAPGKKSARFRVCKRETACVCYILVFAPLDPVKLVYKVLERCERTAKCSFKFTQRLTPITATSGGYLDKLVAMAAETLPAGFEKDDGPLKFAINVSTRNSAKLERLEMIKAVAEEVAKLNPEHKVDLTNPDRTILLELYRTHLGMSVVSDFEKYKRFNPSRVAKEAAKAQGIEEEEDKTEETPAGSDKPKASVGELKNANRARRLAGIRETEAAANAERPPKRKAESELENGQVPRKADDVEGGEVVEDETAELGDEFQEVVQGGRATKVRREE</sequence>
<dbReference type="PROSITE" id="PS51165">
    <property type="entry name" value="THUMP"/>
    <property type="match status" value="1"/>
</dbReference>
<feature type="domain" description="THUMP" evidence="3">
    <location>
        <begin position="104"/>
        <end position="212"/>
    </location>
</feature>
<evidence type="ECO:0000313" key="4">
    <source>
        <dbReference type="EMBL" id="TXT15659.1"/>
    </source>
</evidence>
<dbReference type="InterPro" id="IPR004114">
    <property type="entry name" value="THUMP_dom"/>
</dbReference>
<accession>A0A7D8Z3R3</accession>
<dbReference type="Pfam" id="PF02926">
    <property type="entry name" value="THUMP"/>
    <property type="match status" value="1"/>
</dbReference>
<dbReference type="OrthoDB" id="367221at2759"/>
<reference evidence="4 5" key="1">
    <citation type="journal article" date="2019" name="PLoS Genet.">
        <title>Convergent evolution of linked mating-type loci in basidiomycete fungi.</title>
        <authorList>
            <person name="Sun S."/>
            <person name="Coelho M.A."/>
            <person name="Heitman J."/>
            <person name="Nowrousian M."/>
        </authorList>
    </citation>
    <scope>NUCLEOTIDE SEQUENCE [LARGE SCALE GENOMIC DNA]</scope>
    <source>
        <strain evidence="4 5">CBS 4282</strain>
    </source>
</reference>
<name>A0A7D8Z3R3_VANHU</name>
<evidence type="ECO:0000259" key="3">
    <source>
        <dbReference type="PROSITE" id="PS51165"/>
    </source>
</evidence>
<evidence type="ECO:0000256" key="1">
    <source>
        <dbReference type="PROSITE-ProRule" id="PRU00529"/>
    </source>
</evidence>
<proteinExistence type="predicted"/>
<protein>
    <recommendedName>
        <fullName evidence="3">THUMP domain-containing protein</fullName>
    </recommendedName>
</protein>
<gene>
    <name evidence="4" type="ORF">VHUM_00162</name>
</gene>
<keyword evidence="5" id="KW-1185">Reference proteome</keyword>
<dbReference type="PANTHER" id="PTHR13452">
    <property type="entry name" value="THUMP DOMAIN CONTAINING PROTEIN 1-RELATED"/>
    <property type="match status" value="1"/>
</dbReference>